<sequence>MISALKAGRQAAKRHPVYLAGLAAIVGIAVANLYGMQTQPMEGDAAGRAGASYEKAWAVVAASGDAGKFVASNYRTCIEARDTGYTMTDWWFTIVHSRLNTAAQCGLKTVSLASLKGDAFVAQVKDVISGLPTQIAVPDQPARTLRWFVIDDRPT</sequence>
<keyword evidence="2" id="KW-1185">Reference proteome</keyword>
<proteinExistence type="predicted"/>
<dbReference type="OrthoDB" id="9094816at2"/>
<evidence type="ECO:0000313" key="2">
    <source>
        <dbReference type="Proteomes" id="UP000272778"/>
    </source>
</evidence>
<organism evidence="1 2">
    <name type="scientific">Paraburkholderia dinghuensis</name>
    <dbReference type="NCBI Taxonomy" id="2305225"/>
    <lineage>
        <taxon>Bacteria</taxon>
        <taxon>Pseudomonadati</taxon>
        <taxon>Pseudomonadota</taxon>
        <taxon>Betaproteobacteria</taxon>
        <taxon>Burkholderiales</taxon>
        <taxon>Burkholderiaceae</taxon>
        <taxon>Paraburkholderia</taxon>
    </lineage>
</organism>
<dbReference type="RefSeq" id="WP_124151983.1">
    <property type="nucleotide sequence ID" value="NZ_RQIS01000010.1"/>
</dbReference>
<evidence type="ECO:0000313" key="1">
    <source>
        <dbReference type="EMBL" id="RQH05496.1"/>
    </source>
</evidence>
<gene>
    <name evidence="1" type="ORF">D1Y85_15735</name>
</gene>
<reference evidence="1 2" key="1">
    <citation type="submission" date="2018-11" db="EMBL/GenBank/DDBJ databases">
        <title>Paraburkholderia sp. DHOA04, isolated from soil.</title>
        <authorList>
            <person name="Gao Z.-H."/>
            <person name="Qiu L.-H."/>
            <person name="Fu J.-C."/>
        </authorList>
    </citation>
    <scope>NUCLEOTIDE SEQUENCE [LARGE SCALE GENOMIC DNA]</scope>
    <source>
        <strain evidence="1 2">DHOA04</strain>
    </source>
</reference>
<protein>
    <submittedName>
        <fullName evidence="1">Uncharacterized protein</fullName>
    </submittedName>
</protein>
<accession>A0A3N6PZX8</accession>
<dbReference type="Proteomes" id="UP000272778">
    <property type="component" value="Unassembled WGS sequence"/>
</dbReference>
<name>A0A3N6PZX8_9BURK</name>
<comment type="caution">
    <text evidence="1">The sequence shown here is derived from an EMBL/GenBank/DDBJ whole genome shotgun (WGS) entry which is preliminary data.</text>
</comment>
<dbReference type="AlphaFoldDB" id="A0A3N6PZX8"/>
<dbReference type="EMBL" id="RQIS01000010">
    <property type="protein sequence ID" value="RQH05496.1"/>
    <property type="molecule type" value="Genomic_DNA"/>
</dbReference>